<feature type="transmembrane region" description="Helical" evidence="1">
    <location>
        <begin position="179"/>
        <end position="199"/>
    </location>
</feature>
<evidence type="ECO:0000256" key="1">
    <source>
        <dbReference type="SAM" id="Phobius"/>
    </source>
</evidence>
<evidence type="ECO:0000313" key="4">
    <source>
        <dbReference type="Proteomes" id="UP001201262"/>
    </source>
</evidence>
<protein>
    <recommendedName>
        <fullName evidence="2">DUF7702 domain-containing protein</fullName>
    </recommendedName>
</protein>
<keyword evidence="1" id="KW-1133">Transmembrane helix</keyword>
<feature type="transmembrane region" description="Helical" evidence="1">
    <location>
        <begin position="6"/>
        <end position="28"/>
    </location>
</feature>
<dbReference type="AlphaFoldDB" id="A0AAD4KNJ0"/>
<evidence type="ECO:0000259" key="2">
    <source>
        <dbReference type="Pfam" id="PF24800"/>
    </source>
</evidence>
<dbReference type="InterPro" id="IPR056119">
    <property type="entry name" value="DUF7702"/>
</dbReference>
<evidence type="ECO:0000313" key="3">
    <source>
        <dbReference type="EMBL" id="KAH8695641.1"/>
    </source>
</evidence>
<proteinExistence type="predicted"/>
<keyword evidence="4" id="KW-1185">Reference proteome</keyword>
<dbReference type="GeneID" id="70250991"/>
<feature type="transmembrane region" description="Helical" evidence="1">
    <location>
        <begin position="110"/>
        <end position="129"/>
    </location>
</feature>
<keyword evidence="1" id="KW-0472">Membrane</keyword>
<dbReference type="EMBL" id="JAJTJA010000008">
    <property type="protein sequence ID" value="KAH8695641.1"/>
    <property type="molecule type" value="Genomic_DNA"/>
</dbReference>
<dbReference type="RefSeq" id="XP_046070783.1">
    <property type="nucleotide sequence ID" value="XM_046220704.1"/>
</dbReference>
<reference evidence="3" key="1">
    <citation type="submission" date="2021-12" db="EMBL/GenBank/DDBJ databases">
        <title>Convergent genome expansion in fungi linked to evolution of root-endophyte symbiosis.</title>
        <authorList>
            <consortium name="DOE Joint Genome Institute"/>
            <person name="Ke Y.-H."/>
            <person name="Bonito G."/>
            <person name="Liao H.-L."/>
            <person name="Looney B."/>
            <person name="Rojas-Flechas A."/>
            <person name="Nash J."/>
            <person name="Hameed K."/>
            <person name="Schadt C."/>
            <person name="Martin F."/>
            <person name="Crous P.W."/>
            <person name="Miettinen O."/>
            <person name="Magnuson J.K."/>
            <person name="Labbe J."/>
            <person name="Jacobson D."/>
            <person name="Doktycz M.J."/>
            <person name="Veneault-Fourrey C."/>
            <person name="Kuo A."/>
            <person name="Mondo S."/>
            <person name="Calhoun S."/>
            <person name="Riley R."/>
            <person name="Ohm R."/>
            <person name="LaButti K."/>
            <person name="Andreopoulos B."/>
            <person name="Pangilinan J."/>
            <person name="Nolan M."/>
            <person name="Tritt A."/>
            <person name="Clum A."/>
            <person name="Lipzen A."/>
            <person name="Daum C."/>
            <person name="Barry K."/>
            <person name="Grigoriev I.V."/>
            <person name="Vilgalys R."/>
        </authorList>
    </citation>
    <scope>NUCLEOTIDE SEQUENCE</scope>
    <source>
        <strain evidence="3">PMI_201</strain>
    </source>
</reference>
<organism evidence="3 4">
    <name type="scientific">Talaromyces proteolyticus</name>
    <dbReference type="NCBI Taxonomy" id="1131652"/>
    <lineage>
        <taxon>Eukaryota</taxon>
        <taxon>Fungi</taxon>
        <taxon>Dikarya</taxon>
        <taxon>Ascomycota</taxon>
        <taxon>Pezizomycotina</taxon>
        <taxon>Eurotiomycetes</taxon>
        <taxon>Eurotiomycetidae</taxon>
        <taxon>Eurotiales</taxon>
        <taxon>Trichocomaceae</taxon>
        <taxon>Talaromyces</taxon>
        <taxon>Talaromyces sect. Bacilispori</taxon>
    </lineage>
</organism>
<dbReference type="Proteomes" id="UP001201262">
    <property type="component" value="Unassembled WGS sequence"/>
</dbReference>
<comment type="caution">
    <text evidence="3">The sequence shown here is derived from an EMBL/GenBank/DDBJ whole genome shotgun (WGS) entry which is preliminary data.</text>
</comment>
<dbReference type="PANTHER" id="PTHR42109:SF2">
    <property type="entry name" value="INTEGRAL MEMBRANE PROTEIN"/>
    <property type="match status" value="1"/>
</dbReference>
<accession>A0AAD4KNJ0</accession>
<feature type="transmembrane region" description="Helical" evidence="1">
    <location>
        <begin position="40"/>
        <end position="61"/>
    </location>
</feature>
<feature type="domain" description="DUF7702" evidence="2">
    <location>
        <begin position="4"/>
        <end position="252"/>
    </location>
</feature>
<feature type="transmembrane region" description="Helical" evidence="1">
    <location>
        <begin position="67"/>
        <end position="89"/>
    </location>
</feature>
<gene>
    <name evidence="3" type="ORF">BGW36DRAFT_429511</name>
</gene>
<dbReference type="PANTHER" id="PTHR42109">
    <property type="entry name" value="UNPLACED GENOMIC SCAFFOLD UM_SCAF_CONTIG_1.265, WHOLE GENOME SHOTGUN SEQUENCE"/>
    <property type="match status" value="1"/>
</dbReference>
<feature type="transmembrane region" description="Helical" evidence="1">
    <location>
        <begin position="219"/>
        <end position="245"/>
    </location>
</feature>
<name>A0AAD4KNJ0_9EURO</name>
<dbReference type="Pfam" id="PF24800">
    <property type="entry name" value="DUF7702"/>
    <property type="match status" value="1"/>
</dbReference>
<sequence length="327" mass="36463">MPTIDYRHGIAILEVIAFFPSLFLALLLAWRHGFGRSSGWYFFILFSILRVVGNCCYLATINKSSDGLTTAWAICSSIGISPLTLGLIYNVSRVNDSIQRNTGKGFSPQLFRLCGFIAILGIILSIVGIESTSNLTEGMTNSKFKAGLILYLLAWVALVVLILMAWSRYSKIEAGEHRILGAVAICTPLLLVRIIYSIVSTFGHWTYNPEDPEHSIPFSMFFGNVTIQLVMAVVEEILIVYIMLLTGFTLSTRLKAVYEPTEPEETGETGHGPYDRNDNYDMIYAAGNYSSQSRVARKPKRPIRGGPIHMLVAYTANKIDERREREG</sequence>
<keyword evidence="1" id="KW-0812">Transmembrane</keyword>
<feature type="transmembrane region" description="Helical" evidence="1">
    <location>
        <begin position="149"/>
        <end position="167"/>
    </location>
</feature>